<dbReference type="AlphaFoldDB" id="A0A239NLQ8"/>
<evidence type="ECO:0000313" key="4">
    <source>
        <dbReference type="Proteomes" id="UP000198282"/>
    </source>
</evidence>
<sequence>MSRRLKTVFAAVLVALAGTLAAQPANATATHGAKPTVVLVHGAWADASGWNGVIARLTSDGYPVLAPANPLRGLASDVAYLNSLLATVDGPVVLVGHSYGGSVVTNAAVADPDVKALVYVSAVIPDQGESVFDLSTKYAGSKIGDNTIKTVPLASGDADVYVKTENFADIFSADLPRSTSALLAATQRPITYGALTEPSGTPAWKTIPSWALIPRDDQVIPLQAQRFMTARAKSRTVEVSGAHAILISKPGKVTELIETAARATN</sequence>
<dbReference type="InterPro" id="IPR029058">
    <property type="entry name" value="AB_hydrolase_fold"/>
</dbReference>
<dbReference type="EMBL" id="FZOD01000062">
    <property type="protein sequence ID" value="SNT55805.1"/>
    <property type="molecule type" value="Genomic_DNA"/>
</dbReference>
<proteinExistence type="predicted"/>
<evidence type="ECO:0000259" key="2">
    <source>
        <dbReference type="Pfam" id="PF12697"/>
    </source>
</evidence>
<gene>
    <name evidence="3" type="ORF">SAMN05216276_106238</name>
</gene>
<dbReference type="InterPro" id="IPR000073">
    <property type="entry name" value="AB_hydrolase_1"/>
</dbReference>
<dbReference type="Gene3D" id="3.40.50.1820">
    <property type="entry name" value="alpha/beta hydrolase"/>
    <property type="match status" value="1"/>
</dbReference>
<evidence type="ECO:0000256" key="1">
    <source>
        <dbReference type="SAM" id="SignalP"/>
    </source>
</evidence>
<organism evidence="3 4">
    <name type="scientific">Streptosporangium subroseum</name>
    <dbReference type="NCBI Taxonomy" id="106412"/>
    <lineage>
        <taxon>Bacteria</taxon>
        <taxon>Bacillati</taxon>
        <taxon>Actinomycetota</taxon>
        <taxon>Actinomycetes</taxon>
        <taxon>Streptosporangiales</taxon>
        <taxon>Streptosporangiaceae</taxon>
        <taxon>Streptosporangium</taxon>
    </lineage>
</organism>
<dbReference type="InterPro" id="IPR052897">
    <property type="entry name" value="Sec-Metab_Biosynth_Hydrolase"/>
</dbReference>
<dbReference type="PANTHER" id="PTHR37017:SF11">
    <property type="entry name" value="ESTERASE_LIPASE_THIOESTERASE DOMAIN-CONTAINING PROTEIN"/>
    <property type="match status" value="1"/>
</dbReference>
<feature type="signal peptide" evidence="1">
    <location>
        <begin position="1"/>
        <end position="27"/>
    </location>
</feature>
<dbReference type="GO" id="GO:0003824">
    <property type="term" value="F:catalytic activity"/>
    <property type="evidence" value="ECO:0007669"/>
    <property type="project" value="UniProtKB-ARBA"/>
</dbReference>
<dbReference type="SUPFAM" id="SSF53474">
    <property type="entry name" value="alpha/beta-Hydrolases"/>
    <property type="match status" value="1"/>
</dbReference>
<keyword evidence="1" id="KW-0732">Signal</keyword>
<keyword evidence="4" id="KW-1185">Reference proteome</keyword>
<dbReference type="Pfam" id="PF12697">
    <property type="entry name" value="Abhydrolase_6"/>
    <property type="match status" value="1"/>
</dbReference>
<dbReference type="OrthoDB" id="9814966at2"/>
<feature type="chain" id="PRO_5012286139" evidence="1">
    <location>
        <begin position="28"/>
        <end position="265"/>
    </location>
</feature>
<dbReference type="RefSeq" id="WP_089212254.1">
    <property type="nucleotide sequence ID" value="NZ_FZOD01000062.1"/>
</dbReference>
<name>A0A239NLQ8_9ACTN</name>
<dbReference type="Proteomes" id="UP000198282">
    <property type="component" value="Unassembled WGS sequence"/>
</dbReference>
<accession>A0A239NLQ8</accession>
<protein>
    <submittedName>
        <fullName evidence="3">Pimeloyl-ACP methyl ester carboxylesterase</fullName>
    </submittedName>
</protein>
<evidence type="ECO:0000313" key="3">
    <source>
        <dbReference type="EMBL" id="SNT55805.1"/>
    </source>
</evidence>
<dbReference type="PANTHER" id="PTHR37017">
    <property type="entry name" value="AB HYDROLASE-1 DOMAIN-CONTAINING PROTEIN-RELATED"/>
    <property type="match status" value="1"/>
</dbReference>
<feature type="domain" description="AB hydrolase-1" evidence="2">
    <location>
        <begin position="37"/>
        <end position="253"/>
    </location>
</feature>
<reference evidence="3 4" key="1">
    <citation type="submission" date="2017-06" db="EMBL/GenBank/DDBJ databases">
        <authorList>
            <person name="Kim H.J."/>
            <person name="Triplett B.A."/>
        </authorList>
    </citation>
    <scope>NUCLEOTIDE SEQUENCE [LARGE SCALE GENOMIC DNA]</scope>
    <source>
        <strain evidence="3 4">CGMCC 4.2132</strain>
    </source>
</reference>